<dbReference type="PROSITE" id="PS50966">
    <property type="entry name" value="ZF_SWIM"/>
    <property type="match status" value="1"/>
</dbReference>
<comment type="caution">
    <text evidence="3">The sequence shown here is derived from an EMBL/GenBank/DDBJ whole genome shotgun (WGS) entry which is preliminary data.</text>
</comment>
<protein>
    <recommendedName>
        <fullName evidence="2">SWIM-type domain-containing protein</fullName>
    </recommendedName>
</protein>
<keyword evidence="1" id="KW-0862">Zinc</keyword>
<proteinExistence type="predicted"/>
<gene>
    <name evidence="3" type="ORF">FZC75_12335</name>
</gene>
<accession>A0A5D4T8D8</accession>
<organism evidence="3 4">
    <name type="scientific">Sutcliffiella horikoshii</name>
    <dbReference type="NCBI Taxonomy" id="79883"/>
    <lineage>
        <taxon>Bacteria</taxon>
        <taxon>Bacillati</taxon>
        <taxon>Bacillota</taxon>
        <taxon>Bacilli</taxon>
        <taxon>Bacillales</taxon>
        <taxon>Bacillaceae</taxon>
        <taxon>Sutcliffiella</taxon>
    </lineage>
</organism>
<dbReference type="AlphaFoldDB" id="A0A5D4T8D8"/>
<reference evidence="3 4" key="1">
    <citation type="submission" date="2019-08" db="EMBL/GenBank/DDBJ databases">
        <title>Bacillus genomes from the desert of Cuatro Cienegas, Coahuila.</title>
        <authorList>
            <person name="Olmedo-Alvarez G."/>
        </authorList>
    </citation>
    <scope>NUCLEOTIDE SEQUENCE [LARGE SCALE GENOMIC DNA]</scope>
    <source>
        <strain evidence="3 4">CH98b_3T</strain>
    </source>
</reference>
<evidence type="ECO:0000313" key="4">
    <source>
        <dbReference type="Proteomes" id="UP000324517"/>
    </source>
</evidence>
<dbReference type="Pfam" id="PF04434">
    <property type="entry name" value="SWIM"/>
    <property type="match status" value="1"/>
</dbReference>
<dbReference type="EMBL" id="VTET01000005">
    <property type="protein sequence ID" value="TYS71933.1"/>
    <property type="molecule type" value="Genomic_DNA"/>
</dbReference>
<sequence length="550" mass="65046">MNIHNFQNHINKKILQRGYDYFLDGYILETNLIEENKYVFQVDGTEIYEVKVLLNDNDDITHSECDCPFDYEAICKHQVAAYYKIVELKRNGEYPSDQNSQTNLHSVLNDLSKKELIKIIEELTEKDLAWRDTLMVRYATGDEKHDLERCRKLIASIVRKYTEKGFINFRRASSFTRELEEVLQQIYRTKDILLALDLAFLLLREAMKAFQYADDSDGDIGNLVTETMEAIEDTILRESLTTEQRTKAFHKLIDLSESNIFEGWEDFQTDLLSIVSDLATTNELREKLTAYIYELIETNEEDSYKKYYSERLLNILFSLIEEHGDESEVESFMQENLKYSSFREKLIEKHFENMEYEKIINLTLEAEAKDKTLAGLVIQWKKIRYEAYKNLSLKNEQLLLAKELLLHGEFEYYEELKGLNDSEYTSFYQDIKSELKEAQSWSAQGVFLKLIETENDNAEILEYVKRNPQRIENYTKRLVDEFPDEVNELYVQHILGQAKSSSNRKQYQQVCKVLRQYKKISGREKQESIIQDLQQLYSNRPAFMDELNKI</sequence>
<feature type="domain" description="SWIM-type" evidence="2">
    <location>
        <begin position="50"/>
        <end position="86"/>
    </location>
</feature>
<keyword evidence="1" id="KW-0863">Zinc-finger</keyword>
<dbReference type="RefSeq" id="WP_148979554.1">
    <property type="nucleotide sequence ID" value="NZ_JBNILM010000007.1"/>
</dbReference>
<keyword evidence="1" id="KW-0479">Metal-binding</keyword>
<dbReference type="InterPro" id="IPR007527">
    <property type="entry name" value="Znf_SWIM"/>
</dbReference>
<dbReference type="GO" id="GO:0008270">
    <property type="term" value="F:zinc ion binding"/>
    <property type="evidence" value="ECO:0007669"/>
    <property type="project" value="UniProtKB-KW"/>
</dbReference>
<evidence type="ECO:0000256" key="1">
    <source>
        <dbReference type="PROSITE-ProRule" id="PRU00325"/>
    </source>
</evidence>
<evidence type="ECO:0000259" key="2">
    <source>
        <dbReference type="PROSITE" id="PS50966"/>
    </source>
</evidence>
<name>A0A5D4T8D8_9BACI</name>
<dbReference type="Proteomes" id="UP000324517">
    <property type="component" value="Unassembled WGS sequence"/>
</dbReference>
<evidence type="ECO:0000313" key="3">
    <source>
        <dbReference type="EMBL" id="TYS71933.1"/>
    </source>
</evidence>
<dbReference type="OrthoDB" id="26424at2"/>